<evidence type="ECO:0000313" key="1">
    <source>
        <dbReference type="EMBL" id="KAJ8351275.1"/>
    </source>
</evidence>
<evidence type="ECO:0000313" key="2">
    <source>
        <dbReference type="Proteomes" id="UP001152622"/>
    </source>
</evidence>
<protein>
    <submittedName>
        <fullName evidence="1">Uncharacterized protein</fullName>
    </submittedName>
</protein>
<dbReference type="AlphaFoldDB" id="A0A9Q1F538"/>
<comment type="caution">
    <text evidence="1">The sequence shown here is derived from an EMBL/GenBank/DDBJ whole genome shotgun (WGS) entry which is preliminary data.</text>
</comment>
<name>A0A9Q1F538_SYNKA</name>
<organism evidence="1 2">
    <name type="scientific">Synaphobranchus kaupii</name>
    <name type="common">Kaup's arrowtooth eel</name>
    <dbReference type="NCBI Taxonomy" id="118154"/>
    <lineage>
        <taxon>Eukaryota</taxon>
        <taxon>Metazoa</taxon>
        <taxon>Chordata</taxon>
        <taxon>Craniata</taxon>
        <taxon>Vertebrata</taxon>
        <taxon>Euteleostomi</taxon>
        <taxon>Actinopterygii</taxon>
        <taxon>Neopterygii</taxon>
        <taxon>Teleostei</taxon>
        <taxon>Anguilliformes</taxon>
        <taxon>Synaphobranchidae</taxon>
        <taxon>Synaphobranchus</taxon>
    </lineage>
</organism>
<gene>
    <name evidence="1" type="ORF">SKAU_G00227510</name>
</gene>
<accession>A0A9Q1F538</accession>
<sequence>MGLITVTEQLGLLSLGECATPLCRQRTACSPPCGRLTLNGFSALERRHMEMSRIPLKWRQDTDWKLAAEYRQIRLAKGGTPD</sequence>
<proteinExistence type="predicted"/>
<keyword evidence="2" id="KW-1185">Reference proteome</keyword>
<dbReference type="EMBL" id="JAINUF010000008">
    <property type="protein sequence ID" value="KAJ8351275.1"/>
    <property type="molecule type" value="Genomic_DNA"/>
</dbReference>
<reference evidence="1" key="1">
    <citation type="journal article" date="2023" name="Science">
        <title>Genome structures resolve the early diversification of teleost fishes.</title>
        <authorList>
            <person name="Parey E."/>
            <person name="Louis A."/>
            <person name="Montfort J."/>
            <person name="Bouchez O."/>
            <person name="Roques C."/>
            <person name="Iampietro C."/>
            <person name="Lluch J."/>
            <person name="Castinel A."/>
            <person name="Donnadieu C."/>
            <person name="Desvignes T."/>
            <person name="Floi Bucao C."/>
            <person name="Jouanno E."/>
            <person name="Wen M."/>
            <person name="Mejri S."/>
            <person name="Dirks R."/>
            <person name="Jansen H."/>
            <person name="Henkel C."/>
            <person name="Chen W.J."/>
            <person name="Zahm M."/>
            <person name="Cabau C."/>
            <person name="Klopp C."/>
            <person name="Thompson A.W."/>
            <person name="Robinson-Rechavi M."/>
            <person name="Braasch I."/>
            <person name="Lecointre G."/>
            <person name="Bobe J."/>
            <person name="Postlethwait J.H."/>
            <person name="Berthelot C."/>
            <person name="Roest Crollius H."/>
            <person name="Guiguen Y."/>
        </authorList>
    </citation>
    <scope>NUCLEOTIDE SEQUENCE</scope>
    <source>
        <strain evidence="1">WJC10195</strain>
    </source>
</reference>
<dbReference type="Proteomes" id="UP001152622">
    <property type="component" value="Chromosome 8"/>
</dbReference>